<evidence type="ECO:0000256" key="1">
    <source>
        <dbReference type="ARBA" id="ARBA00010164"/>
    </source>
</evidence>
<dbReference type="Pfam" id="PF13657">
    <property type="entry name" value="Couple_hipA"/>
    <property type="match status" value="1"/>
</dbReference>
<dbReference type="InterPro" id="IPR012893">
    <property type="entry name" value="HipA-like_C"/>
</dbReference>
<reference evidence="6 7" key="1">
    <citation type="submission" date="2020-07" db="EMBL/GenBank/DDBJ databases">
        <title>Roseicoccus Jingziensis gen. nov., sp. nov., isolated from coastal seawater.</title>
        <authorList>
            <person name="Feng X."/>
        </authorList>
    </citation>
    <scope>NUCLEOTIDE SEQUENCE [LARGE SCALE GENOMIC DNA]</scope>
    <source>
        <strain evidence="6 7">N1E253</strain>
    </source>
</reference>
<accession>A0A851GPN1</accession>
<organism evidence="6 7">
    <name type="scientific">Oceaniferula marina</name>
    <dbReference type="NCBI Taxonomy" id="2748318"/>
    <lineage>
        <taxon>Bacteria</taxon>
        <taxon>Pseudomonadati</taxon>
        <taxon>Verrucomicrobiota</taxon>
        <taxon>Verrucomicrobiia</taxon>
        <taxon>Verrucomicrobiales</taxon>
        <taxon>Verrucomicrobiaceae</taxon>
        <taxon>Oceaniferula</taxon>
    </lineage>
</organism>
<dbReference type="PANTHER" id="PTHR37419">
    <property type="entry name" value="SERINE/THREONINE-PROTEIN KINASE TOXIN HIPA"/>
    <property type="match status" value="1"/>
</dbReference>
<dbReference type="Proteomes" id="UP000557872">
    <property type="component" value="Unassembled WGS sequence"/>
</dbReference>
<comment type="similarity">
    <text evidence="1">Belongs to the HipA Ser/Thr kinase family.</text>
</comment>
<evidence type="ECO:0000256" key="3">
    <source>
        <dbReference type="ARBA" id="ARBA00022777"/>
    </source>
</evidence>
<evidence type="ECO:0000259" key="4">
    <source>
        <dbReference type="Pfam" id="PF07804"/>
    </source>
</evidence>
<dbReference type="AlphaFoldDB" id="A0A851GPN1"/>
<feature type="domain" description="HipA N-terminal subdomain 1" evidence="5">
    <location>
        <begin position="15"/>
        <end position="116"/>
    </location>
</feature>
<keyword evidence="3" id="KW-0418">Kinase</keyword>
<dbReference type="Gene3D" id="1.10.1070.20">
    <property type="match status" value="1"/>
</dbReference>
<gene>
    <name evidence="6" type="ORF">HW115_15740</name>
</gene>
<evidence type="ECO:0000313" key="6">
    <source>
        <dbReference type="EMBL" id="NWK57075.1"/>
    </source>
</evidence>
<feature type="domain" description="HipA-like C-terminal" evidence="4">
    <location>
        <begin position="161"/>
        <end position="380"/>
    </location>
</feature>
<evidence type="ECO:0000313" key="7">
    <source>
        <dbReference type="Proteomes" id="UP000557872"/>
    </source>
</evidence>
<dbReference type="Pfam" id="PF07804">
    <property type="entry name" value="HipA_C"/>
    <property type="match status" value="1"/>
</dbReference>
<name>A0A851GPN1_9BACT</name>
<dbReference type="GO" id="GO:0004674">
    <property type="term" value="F:protein serine/threonine kinase activity"/>
    <property type="evidence" value="ECO:0007669"/>
    <property type="project" value="TreeGrafter"/>
</dbReference>
<comment type="caution">
    <text evidence="6">The sequence shown here is derived from an EMBL/GenBank/DDBJ whole genome shotgun (WGS) entry which is preliminary data.</text>
</comment>
<dbReference type="InterPro" id="IPR017508">
    <property type="entry name" value="HipA_N1"/>
</dbReference>
<keyword evidence="7" id="KW-1185">Reference proteome</keyword>
<dbReference type="GO" id="GO:0005829">
    <property type="term" value="C:cytosol"/>
    <property type="evidence" value="ECO:0007669"/>
    <property type="project" value="TreeGrafter"/>
</dbReference>
<sequence length="411" mass="45554">MMKVEVRYMGGSERSVIGYLTESEAGGIHFEYFPGWTARGIELSPIYLPTHLEGPVQTPSPSYGPLFGLFADSLPDWWGEQMMMCYFEDKGIPWEKVTPLQKLACTGEHAMGAMAYSPSVSAGSFREELTVEVADLVKNAHALLQGDTESMLPGLMRSGLSSGGAQPKVLLGFNHDFSKACAGGGRLPSGFDRWLLKFDLDPEYEQGKEEYAYSLMAKAAGILMAETGLLCGSHGACHFISKRFDRPGESKRHVHTYSGLTHTLIREGMDYEDLLEQTRRLTRNEAEVQKVFRRACFNVLAGNDDDHAKNHAFLMTPDGEWQLSPAYDLTRSSNPLVSDVRAARVNGKHAHVSVADLLQMGKNMRVDGCHQLLEEVLTAINHWPDWAAEAGMGEFRMDQVRDEMPGTGLQL</sequence>
<evidence type="ECO:0000256" key="2">
    <source>
        <dbReference type="ARBA" id="ARBA00022679"/>
    </source>
</evidence>
<evidence type="ECO:0000259" key="5">
    <source>
        <dbReference type="Pfam" id="PF13657"/>
    </source>
</evidence>
<proteinExistence type="inferred from homology"/>
<keyword evidence="2" id="KW-0808">Transferase</keyword>
<dbReference type="EMBL" id="JACBAZ010000008">
    <property type="protein sequence ID" value="NWK57075.1"/>
    <property type="molecule type" value="Genomic_DNA"/>
</dbReference>
<dbReference type="InterPro" id="IPR052028">
    <property type="entry name" value="HipA_Ser/Thr_kinase"/>
</dbReference>
<dbReference type="PANTHER" id="PTHR37419:SF8">
    <property type="entry name" value="TOXIN YJJJ"/>
    <property type="match status" value="1"/>
</dbReference>
<protein>
    <submittedName>
        <fullName evidence="6">Type II toxin-antitoxin system HipA family toxin</fullName>
    </submittedName>
</protein>